<dbReference type="EMBL" id="JACGWN010000006">
    <property type="protein sequence ID" value="KAL0445987.1"/>
    <property type="molecule type" value="Genomic_DNA"/>
</dbReference>
<dbReference type="AlphaFoldDB" id="A0AAW2WW53"/>
<gene>
    <name evidence="1" type="ORF">Slati_1726600</name>
</gene>
<reference evidence="1" key="2">
    <citation type="journal article" date="2024" name="Plant">
        <title>Genomic evolution and insights into agronomic trait innovations of Sesamum species.</title>
        <authorList>
            <person name="Miao H."/>
            <person name="Wang L."/>
            <person name="Qu L."/>
            <person name="Liu H."/>
            <person name="Sun Y."/>
            <person name="Le M."/>
            <person name="Wang Q."/>
            <person name="Wei S."/>
            <person name="Zheng Y."/>
            <person name="Lin W."/>
            <person name="Duan Y."/>
            <person name="Cao H."/>
            <person name="Xiong S."/>
            <person name="Wang X."/>
            <person name="Wei L."/>
            <person name="Li C."/>
            <person name="Ma Q."/>
            <person name="Ju M."/>
            <person name="Zhao R."/>
            <person name="Li G."/>
            <person name="Mu C."/>
            <person name="Tian Q."/>
            <person name="Mei H."/>
            <person name="Zhang T."/>
            <person name="Gao T."/>
            <person name="Zhang H."/>
        </authorList>
    </citation>
    <scope>NUCLEOTIDE SEQUENCE</scope>
    <source>
        <strain evidence="1">KEN1</strain>
    </source>
</reference>
<organism evidence="1">
    <name type="scientific">Sesamum latifolium</name>
    <dbReference type="NCBI Taxonomy" id="2727402"/>
    <lineage>
        <taxon>Eukaryota</taxon>
        <taxon>Viridiplantae</taxon>
        <taxon>Streptophyta</taxon>
        <taxon>Embryophyta</taxon>
        <taxon>Tracheophyta</taxon>
        <taxon>Spermatophyta</taxon>
        <taxon>Magnoliopsida</taxon>
        <taxon>eudicotyledons</taxon>
        <taxon>Gunneridae</taxon>
        <taxon>Pentapetalae</taxon>
        <taxon>asterids</taxon>
        <taxon>lamiids</taxon>
        <taxon>Lamiales</taxon>
        <taxon>Pedaliaceae</taxon>
        <taxon>Sesamum</taxon>
    </lineage>
</organism>
<accession>A0AAW2WW53</accession>
<protein>
    <recommendedName>
        <fullName evidence="2">Reverse transcriptase domain-containing protein</fullName>
    </recommendedName>
</protein>
<comment type="caution">
    <text evidence="1">The sequence shown here is derived from an EMBL/GenBank/DDBJ whole genome shotgun (WGS) entry which is preliminary data.</text>
</comment>
<evidence type="ECO:0008006" key="2">
    <source>
        <dbReference type="Google" id="ProtNLM"/>
    </source>
</evidence>
<evidence type="ECO:0000313" key="1">
    <source>
        <dbReference type="EMBL" id="KAL0445987.1"/>
    </source>
</evidence>
<proteinExistence type="predicted"/>
<reference evidence="1" key="1">
    <citation type="submission" date="2020-06" db="EMBL/GenBank/DDBJ databases">
        <authorList>
            <person name="Li T."/>
            <person name="Hu X."/>
            <person name="Zhang T."/>
            <person name="Song X."/>
            <person name="Zhang H."/>
            <person name="Dai N."/>
            <person name="Sheng W."/>
            <person name="Hou X."/>
            <person name="Wei L."/>
        </authorList>
    </citation>
    <scope>NUCLEOTIDE SEQUENCE</scope>
    <source>
        <strain evidence="1">KEN1</strain>
        <tissue evidence="1">Leaf</tissue>
    </source>
</reference>
<name>A0AAW2WW53_9LAMI</name>
<sequence length="241" mass="27794">MAFRGDKKRVQLLEGRLERLLQGHITPEVREDIEIIRKELESIVAHDEIVWRQRSKVLWLWEGDRNTGYFHRKYRITVSVCFVSGRLISDNIFLAFKLNHFLNSKTRGEQGWMALKLDVSKAYDKHAELEGSIRGIAVCRGAPTVSHLLFADDTLIFYQASPESARSIRAVLETYRGASGQEINFLKSSVAFSRNSKEDMCRAITAELTIRWENKMELYLGLPSRVSRSKRDLFATIRDSI</sequence>